<accession>A0ABS4PJR0</accession>
<keyword evidence="7" id="KW-1185">Reference proteome</keyword>
<evidence type="ECO:0000313" key="6">
    <source>
        <dbReference type="EMBL" id="MBP2178871.1"/>
    </source>
</evidence>
<dbReference type="SUPFAM" id="SSF46689">
    <property type="entry name" value="Homeodomain-like"/>
    <property type="match status" value="1"/>
</dbReference>
<protein>
    <submittedName>
        <fullName evidence="6">AcrR family transcriptional regulator</fullName>
    </submittedName>
</protein>
<dbReference type="PANTHER" id="PTHR30055">
    <property type="entry name" value="HTH-TYPE TRANSCRIPTIONAL REGULATOR RUTR"/>
    <property type="match status" value="1"/>
</dbReference>
<dbReference type="PROSITE" id="PS50977">
    <property type="entry name" value="HTH_TETR_2"/>
    <property type="match status" value="1"/>
</dbReference>
<evidence type="ECO:0000256" key="2">
    <source>
        <dbReference type="ARBA" id="ARBA00023125"/>
    </source>
</evidence>
<dbReference type="Pfam" id="PF00440">
    <property type="entry name" value="TetR_N"/>
    <property type="match status" value="1"/>
</dbReference>
<feature type="domain" description="HTH tetR-type" evidence="5">
    <location>
        <begin position="1"/>
        <end position="61"/>
    </location>
</feature>
<dbReference type="InterPro" id="IPR050109">
    <property type="entry name" value="HTH-type_TetR-like_transc_reg"/>
</dbReference>
<keyword evidence="1" id="KW-0805">Transcription regulation</keyword>
<evidence type="ECO:0000313" key="7">
    <source>
        <dbReference type="Proteomes" id="UP000741013"/>
    </source>
</evidence>
<keyword evidence="3" id="KW-0804">Transcription</keyword>
<dbReference type="SUPFAM" id="SSF48498">
    <property type="entry name" value="Tetracyclin repressor-like, C-terminal domain"/>
    <property type="match status" value="1"/>
</dbReference>
<dbReference type="InterPro" id="IPR001647">
    <property type="entry name" value="HTH_TetR"/>
</dbReference>
<dbReference type="InterPro" id="IPR036271">
    <property type="entry name" value="Tet_transcr_reg_TetR-rel_C_sf"/>
</dbReference>
<comment type="caution">
    <text evidence="6">The sequence shown here is derived from an EMBL/GenBank/DDBJ whole genome shotgun (WGS) entry which is preliminary data.</text>
</comment>
<sequence length="206" mass="22653">MSTRDRILDAAAQVMRSHGLAKATTKEIAKAAGFSEAALYKHFRDKTDMFLAVLEERMPSGLATLMAGLQKRVGEDPVEDVLVEFAHAAIAFYGQTFPIAASLFSDPHLLTAHRDVVHDRGKGPRHVGDLLTAYLEAEQRGGRISAEADPRATADLLLGACLQHGFLSNFDQRYDDEPTRRKLAETWVRTLLEGSGASRARVEPRP</sequence>
<dbReference type="EMBL" id="JAGGMS010000001">
    <property type="protein sequence ID" value="MBP2178871.1"/>
    <property type="molecule type" value="Genomic_DNA"/>
</dbReference>
<evidence type="ECO:0000256" key="1">
    <source>
        <dbReference type="ARBA" id="ARBA00023015"/>
    </source>
</evidence>
<feature type="DNA-binding region" description="H-T-H motif" evidence="4">
    <location>
        <begin position="24"/>
        <end position="43"/>
    </location>
</feature>
<organism evidence="6 7">
    <name type="scientific">Amycolatopsis magusensis</name>
    <dbReference type="NCBI Taxonomy" id="882444"/>
    <lineage>
        <taxon>Bacteria</taxon>
        <taxon>Bacillati</taxon>
        <taxon>Actinomycetota</taxon>
        <taxon>Actinomycetes</taxon>
        <taxon>Pseudonocardiales</taxon>
        <taxon>Pseudonocardiaceae</taxon>
        <taxon>Amycolatopsis</taxon>
    </lineage>
</organism>
<gene>
    <name evidence="6" type="ORF">JOM49_000397</name>
</gene>
<dbReference type="PANTHER" id="PTHR30055:SF234">
    <property type="entry name" value="HTH-TYPE TRANSCRIPTIONAL REGULATOR BETI"/>
    <property type="match status" value="1"/>
</dbReference>
<dbReference type="PRINTS" id="PR00455">
    <property type="entry name" value="HTHTETR"/>
</dbReference>
<dbReference type="Gene3D" id="1.10.357.10">
    <property type="entry name" value="Tetracycline Repressor, domain 2"/>
    <property type="match status" value="1"/>
</dbReference>
<evidence type="ECO:0000256" key="4">
    <source>
        <dbReference type="PROSITE-ProRule" id="PRU00335"/>
    </source>
</evidence>
<dbReference type="InterPro" id="IPR009057">
    <property type="entry name" value="Homeodomain-like_sf"/>
</dbReference>
<dbReference type="RefSeq" id="WP_209662545.1">
    <property type="nucleotide sequence ID" value="NZ_JAGGMS010000001.1"/>
</dbReference>
<evidence type="ECO:0000256" key="3">
    <source>
        <dbReference type="ARBA" id="ARBA00023163"/>
    </source>
</evidence>
<keyword evidence="2 4" id="KW-0238">DNA-binding</keyword>
<proteinExistence type="predicted"/>
<dbReference type="Proteomes" id="UP000741013">
    <property type="component" value="Unassembled WGS sequence"/>
</dbReference>
<reference evidence="6 7" key="1">
    <citation type="submission" date="2021-03" db="EMBL/GenBank/DDBJ databases">
        <title>Sequencing the genomes of 1000 actinobacteria strains.</title>
        <authorList>
            <person name="Klenk H.-P."/>
        </authorList>
    </citation>
    <scope>NUCLEOTIDE SEQUENCE [LARGE SCALE GENOMIC DNA]</scope>
    <source>
        <strain evidence="6 7">DSM 45510</strain>
    </source>
</reference>
<evidence type="ECO:0000259" key="5">
    <source>
        <dbReference type="PROSITE" id="PS50977"/>
    </source>
</evidence>
<name>A0ABS4PJR0_9PSEU</name>